<accession>A0A6C0CMX2</accession>
<reference evidence="4" key="1">
    <citation type="journal article" date="2020" name="Nature">
        <title>Giant virus diversity and host interactions through global metagenomics.</title>
        <authorList>
            <person name="Schulz F."/>
            <person name="Roux S."/>
            <person name="Paez-Espino D."/>
            <person name="Jungbluth S."/>
            <person name="Walsh D.A."/>
            <person name="Denef V.J."/>
            <person name="McMahon K.D."/>
            <person name="Konstantinidis K.T."/>
            <person name="Eloe-Fadrosh E.A."/>
            <person name="Kyrpides N.C."/>
            <person name="Woyke T."/>
        </authorList>
    </citation>
    <scope>NUCLEOTIDE SEQUENCE</scope>
    <source>
        <strain evidence="4">GVMAG-M-3300021425-14</strain>
    </source>
</reference>
<dbReference type="InterPro" id="IPR036643">
    <property type="entry name" value="RNApol_insert_sf"/>
</dbReference>
<dbReference type="Gene3D" id="2.170.120.12">
    <property type="entry name" value="DNA-directed RNA polymerase, insert domain"/>
    <property type="match status" value="1"/>
</dbReference>
<dbReference type="GO" id="GO:0003899">
    <property type="term" value="F:DNA-directed RNA polymerase activity"/>
    <property type="evidence" value="ECO:0007669"/>
    <property type="project" value="InterPro"/>
</dbReference>
<keyword evidence="1" id="KW-0240">DNA-directed RNA polymerase</keyword>
<feature type="domain" description="DNA-directed RNA polymerase RpoA/D/Rpb3-type" evidence="3">
    <location>
        <begin position="29"/>
        <end position="281"/>
    </location>
</feature>
<sequence>MSAIAQENEQLKTQINLPNITNISENLQSLTFTMDNTNVSVANGLRRTIYSDIQTVVFKCNPYKESLVNIEKNNTQLNNEVLKQRLECIPIHITDPKAPLDRLEVHIDEKNDSDTMKYITTKHFKVYDVNTKTYLSETQRETIFPANNFTKDYILFARLRPRISKDIPYEHIKITAKLIRSTSGKNGAYNVTSTCAYGPSVDVAKQDEMWKKKEEKLINDSVSQEEISLEKKSWYVHEGQRVVLKNSFDFIIETLGIYKNVYIVKEACSVINNKLKKIINNVENKAFTIKNSKSNIANAHDIILYNEDYTIGKIIEYVLYENYFRVGDLTYVGFIKEHPHDDYSIIRVAFPKQTTDNTELYKMIQDSCKILIKIYEKISNDIEL</sequence>
<evidence type="ECO:0000256" key="1">
    <source>
        <dbReference type="ARBA" id="ARBA00022478"/>
    </source>
</evidence>
<evidence type="ECO:0000313" key="4">
    <source>
        <dbReference type="EMBL" id="QHT05821.1"/>
    </source>
</evidence>
<name>A0A6C0CMX2_9ZZZZ</name>
<keyword evidence="2" id="KW-0804">Transcription</keyword>
<proteinExistence type="predicted"/>
<dbReference type="InterPro" id="IPR011263">
    <property type="entry name" value="DNA-dir_RNA_pol_RpoA/D/Rpb3"/>
</dbReference>
<dbReference type="AlphaFoldDB" id="A0A6C0CMX2"/>
<dbReference type="PANTHER" id="PTHR11800">
    <property type="entry name" value="DNA-DIRECTED RNA POLYMERASE"/>
    <property type="match status" value="1"/>
</dbReference>
<organism evidence="4">
    <name type="scientific">viral metagenome</name>
    <dbReference type="NCBI Taxonomy" id="1070528"/>
    <lineage>
        <taxon>unclassified sequences</taxon>
        <taxon>metagenomes</taxon>
        <taxon>organismal metagenomes</taxon>
    </lineage>
</organism>
<evidence type="ECO:0000256" key="2">
    <source>
        <dbReference type="ARBA" id="ARBA00023163"/>
    </source>
</evidence>
<dbReference type="EMBL" id="MN739460">
    <property type="protein sequence ID" value="QHT05821.1"/>
    <property type="molecule type" value="Genomic_DNA"/>
</dbReference>
<dbReference type="PANTHER" id="PTHR11800:SF2">
    <property type="entry name" value="DNA-DIRECTED RNA POLYMERASE II SUBUNIT RPB3"/>
    <property type="match status" value="1"/>
</dbReference>
<dbReference type="InterPro" id="IPR036603">
    <property type="entry name" value="RBP11-like"/>
</dbReference>
<dbReference type="GO" id="GO:0046983">
    <property type="term" value="F:protein dimerization activity"/>
    <property type="evidence" value="ECO:0007669"/>
    <property type="project" value="InterPro"/>
</dbReference>
<dbReference type="GO" id="GO:0000428">
    <property type="term" value="C:DNA-directed RNA polymerase complex"/>
    <property type="evidence" value="ECO:0007669"/>
    <property type="project" value="UniProtKB-KW"/>
</dbReference>
<dbReference type="InterPro" id="IPR050518">
    <property type="entry name" value="Rpo3/RPB3_RNA_Pol_subunit"/>
</dbReference>
<dbReference type="GO" id="GO:0006351">
    <property type="term" value="P:DNA-templated transcription"/>
    <property type="evidence" value="ECO:0007669"/>
    <property type="project" value="InterPro"/>
</dbReference>
<protein>
    <recommendedName>
        <fullName evidence="3">DNA-directed RNA polymerase RpoA/D/Rpb3-type domain-containing protein</fullName>
    </recommendedName>
</protein>
<dbReference type="Gene3D" id="3.30.1360.10">
    <property type="entry name" value="RNA polymerase, RBP11-like subunit"/>
    <property type="match status" value="2"/>
</dbReference>
<evidence type="ECO:0000259" key="3">
    <source>
        <dbReference type="SMART" id="SM00662"/>
    </source>
</evidence>
<dbReference type="SUPFAM" id="SSF55257">
    <property type="entry name" value="RBP11-like subunits of RNA polymerase"/>
    <property type="match status" value="2"/>
</dbReference>
<dbReference type="SMART" id="SM00662">
    <property type="entry name" value="RPOLD"/>
    <property type="match status" value="1"/>
</dbReference>
<dbReference type="Pfam" id="PF01193">
    <property type="entry name" value="RNA_pol_L"/>
    <property type="match status" value="1"/>
</dbReference>